<feature type="transmembrane region" description="Helical" evidence="1">
    <location>
        <begin position="51"/>
        <end position="73"/>
    </location>
</feature>
<dbReference type="PANTHER" id="PTHR38441">
    <property type="entry name" value="INTEGRAL MEMBRANE PROTEIN-RELATED"/>
    <property type="match status" value="1"/>
</dbReference>
<dbReference type="EMBL" id="CP005286">
    <property type="protein sequence ID" value="AJE32492.1"/>
    <property type="molecule type" value="Genomic_DNA"/>
</dbReference>
<dbReference type="OrthoDB" id="3543412at2"/>
<dbReference type="KEGG" id="chm:B842_03195"/>
<accession>A0A0B5D5X5</accession>
<dbReference type="RefSeq" id="WP_052437703.1">
    <property type="nucleotide sequence ID" value="NZ_BCSU01000024.1"/>
</dbReference>
<keyword evidence="3" id="KW-1185">Reference proteome</keyword>
<dbReference type="InterPro" id="IPR007436">
    <property type="entry name" value="DUF485"/>
</dbReference>
<evidence type="ECO:0008006" key="4">
    <source>
        <dbReference type="Google" id="ProtNLM"/>
    </source>
</evidence>
<dbReference type="Pfam" id="PF04341">
    <property type="entry name" value="DUF485"/>
    <property type="match status" value="1"/>
</dbReference>
<protein>
    <recommendedName>
        <fullName evidence="4">Integral membrane protein</fullName>
    </recommendedName>
</protein>
<evidence type="ECO:0000313" key="3">
    <source>
        <dbReference type="Proteomes" id="UP000031524"/>
    </source>
</evidence>
<sequence>MQASPQFQELRSVFRKFTFPMSAAFFIWFLVYLLTATFAADWMATPVGGGFNYGIIFGLLQFFTTFLITWIYVKFANKNIEPRTAAIRQEMEG</sequence>
<gene>
    <name evidence="2" type="ORF">B842_03195</name>
</gene>
<keyword evidence="1" id="KW-0812">Transmembrane</keyword>
<name>A0A0B5D5X5_9CORY</name>
<dbReference type="AlphaFoldDB" id="A0A0B5D5X5"/>
<dbReference type="STRING" id="1223515.B842_03195"/>
<proteinExistence type="predicted"/>
<dbReference type="PANTHER" id="PTHR38441:SF1">
    <property type="entry name" value="MEMBRANE PROTEIN"/>
    <property type="match status" value="1"/>
</dbReference>
<dbReference type="HOGENOM" id="CLU_123372_1_0_11"/>
<reference evidence="2 3" key="1">
    <citation type="submission" date="2013-04" db="EMBL/GenBank/DDBJ databases">
        <title>Complete genome sequence of Corynebacterium humireducens DSM 45392(T), isolated from a wastewater-fed microbial fuel cell.</title>
        <authorList>
            <person name="Ruckert C."/>
            <person name="Albersmeier A."/>
            <person name="Kalinowski J."/>
        </authorList>
    </citation>
    <scope>NUCLEOTIDE SEQUENCE [LARGE SCALE GENOMIC DNA]</scope>
    <source>
        <strain evidence="3">MFC-5</strain>
    </source>
</reference>
<keyword evidence="1" id="KW-1133">Transmembrane helix</keyword>
<keyword evidence="1" id="KW-0472">Membrane</keyword>
<dbReference type="Proteomes" id="UP000031524">
    <property type="component" value="Chromosome"/>
</dbReference>
<organism evidence="2 3">
    <name type="scientific">Corynebacterium humireducens NBRC 106098 = DSM 45392</name>
    <dbReference type="NCBI Taxonomy" id="1223515"/>
    <lineage>
        <taxon>Bacteria</taxon>
        <taxon>Bacillati</taxon>
        <taxon>Actinomycetota</taxon>
        <taxon>Actinomycetes</taxon>
        <taxon>Mycobacteriales</taxon>
        <taxon>Corynebacteriaceae</taxon>
        <taxon>Corynebacterium</taxon>
    </lineage>
</organism>
<feature type="transmembrane region" description="Helical" evidence="1">
    <location>
        <begin position="21"/>
        <end position="39"/>
    </location>
</feature>
<evidence type="ECO:0000313" key="2">
    <source>
        <dbReference type="EMBL" id="AJE32492.1"/>
    </source>
</evidence>
<evidence type="ECO:0000256" key="1">
    <source>
        <dbReference type="SAM" id="Phobius"/>
    </source>
</evidence>